<dbReference type="KEGG" id="aarg:Aargi30884_28460"/>
<dbReference type="InterPro" id="IPR011664">
    <property type="entry name" value="Abi_system_AbiD/AbiF-like"/>
</dbReference>
<evidence type="ECO:0000313" key="1">
    <source>
        <dbReference type="EMBL" id="BBK23943.1"/>
    </source>
</evidence>
<dbReference type="Proteomes" id="UP000464754">
    <property type="component" value="Chromosome"/>
</dbReference>
<name>A0A6N4TMG8_9FIRM</name>
<sequence length="335" mass="39278">MKKTYKSVDEQIEYLKDNKKIIVKNEHKQIFEERSYSSLINPYKEFFSNGRDEKGNHIYINEIDFEEILKIVKVDDNFCTAMYSYIGSFEKKFKTVLFSEICSKYVNSENEDKYCTSYIEEIDRFLESGNFDDLPRFCANYPFILTKNGYVEDQYNLDCKKDLLIHLKEIGTGISRDGGTIEKSNQLISHYLKTQVIAPLWVLPNSLTLGELKILFSMLDSNSQKKIISKFYDIEDYGKISLAKILNFSGALEIIRRIRNVVNHYEPIFPLLVSELKPMKKVKESQIYAVFKLLSNTFASSSFNHVTYVDLKLKVNDFNLKYIKIFEVMQEFTQK</sequence>
<evidence type="ECO:0008006" key="3">
    <source>
        <dbReference type="Google" id="ProtNLM"/>
    </source>
</evidence>
<dbReference type="Pfam" id="PF07751">
    <property type="entry name" value="Abi_2"/>
    <property type="match status" value="1"/>
</dbReference>
<reference evidence="2" key="1">
    <citation type="submission" date="2019-05" db="EMBL/GenBank/DDBJ databases">
        <title>Complete genome sequencing of Absiella argi strain JCM 30884.</title>
        <authorList>
            <person name="Sakamoto M."/>
            <person name="Murakami T."/>
            <person name="Mori H."/>
        </authorList>
    </citation>
    <scope>NUCLEOTIDE SEQUENCE [LARGE SCALE GENOMIC DNA]</scope>
    <source>
        <strain evidence="2">JCM 30884</strain>
    </source>
</reference>
<dbReference type="RefSeq" id="WP_118277065.1">
    <property type="nucleotide sequence ID" value="NZ_AP019695.1"/>
</dbReference>
<gene>
    <name evidence="1" type="ORF">Aargi30884_28460</name>
</gene>
<accession>A0A6N4TMG8</accession>
<organism evidence="1 2">
    <name type="scientific">Amedibacterium intestinale</name>
    <dbReference type="NCBI Taxonomy" id="2583452"/>
    <lineage>
        <taxon>Bacteria</taxon>
        <taxon>Bacillati</taxon>
        <taxon>Bacillota</taxon>
        <taxon>Erysipelotrichia</taxon>
        <taxon>Erysipelotrichales</taxon>
        <taxon>Erysipelotrichaceae</taxon>
        <taxon>Amedibacterium</taxon>
    </lineage>
</organism>
<protein>
    <recommendedName>
        <fullName evidence="3">Abi family protein</fullName>
    </recommendedName>
</protein>
<proteinExistence type="predicted"/>
<dbReference type="AlphaFoldDB" id="A0A6N4TMG8"/>
<evidence type="ECO:0000313" key="2">
    <source>
        <dbReference type="Proteomes" id="UP000464754"/>
    </source>
</evidence>
<dbReference type="EMBL" id="AP019695">
    <property type="protein sequence ID" value="BBK23943.1"/>
    <property type="molecule type" value="Genomic_DNA"/>
</dbReference>
<keyword evidence="2" id="KW-1185">Reference proteome</keyword>